<keyword evidence="2" id="KW-1185">Reference proteome</keyword>
<accession>A0ABV5MXU4</accession>
<dbReference type="Proteomes" id="UP001589709">
    <property type="component" value="Unassembled WGS sequence"/>
</dbReference>
<organism evidence="1 2">
    <name type="scientific">Streptomyces cinereospinus</name>
    <dbReference type="NCBI Taxonomy" id="285561"/>
    <lineage>
        <taxon>Bacteria</taxon>
        <taxon>Bacillati</taxon>
        <taxon>Actinomycetota</taxon>
        <taxon>Actinomycetes</taxon>
        <taxon>Kitasatosporales</taxon>
        <taxon>Streptomycetaceae</taxon>
        <taxon>Streptomyces</taxon>
    </lineage>
</organism>
<reference evidence="1 2" key="1">
    <citation type="submission" date="2024-09" db="EMBL/GenBank/DDBJ databases">
        <authorList>
            <person name="Sun Q."/>
            <person name="Mori K."/>
        </authorList>
    </citation>
    <scope>NUCLEOTIDE SEQUENCE [LARGE SCALE GENOMIC DNA]</scope>
    <source>
        <strain evidence="1 2">JCM 6917</strain>
    </source>
</reference>
<protein>
    <submittedName>
        <fullName evidence="1">Uncharacterized protein</fullName>
    </submittedName>
</protein>
<evidence type="ECO:0000313" key="2">
    <source>
        <dbReference type="Proteomes" id="UP001589709"/>
    </source>
</evidence>
<gene>
    <name evidence="1" type="ORF">ACFF45_08920</name>
</gene>
<dbReference type="RefSeq" id="WP_381344276.1">
    <property type="nucleotide sequence ID" value="NZ_JBHMCY010000012.1"/>
</dbReference>
<dbReference type="EMBL" id="JBHMCY010000012">
    <property type="protein sequence ID" value="MFB9462824.1"/>
    <property type="molecule type" value="Genomic_DNA"/>
</dbReference>
<name>A0ABV5MXU4_9ACTN</name>
<comment type="caution">
    <text evidence="1">The sequence shown here is derived from an EMBL/GenBank/DDBJ whole genome shotgun (WGS) entry which is preliminary data.</text>
</comment>
<evidence type="ECO:0000313" key="1">
    <source>
        <dbReference type="EMBL" id="MFB9462824.1"/>
    </source>
</evidence>
<proteinExistence type="predicted"/>
<sequence>MPRSHILSLITHSAGSAAAGTSPPVCFLAGPDSAYISGVVIDDDGGLVHA</sequence>